<feature type="compositionally biased region" description="Basic and acidic residues" evidence="1">
    <location>
        <begin position="146"/>
        <end position="156"/>
    </location>
</feature>
<reference evidence="2" key="2">
    <citation type="submission" date="2020-09" db="EMBL/GenBank/DDBJ databases">
        <authorList>
            <person name="Sun Q."/>
            <person name="Ohkuma M."/>
        </authorList>
    </citation>
    <scope>NUCLEOTIDE SEQUENCE</scope>
    <source>
        <strain evidence="2">JCM 4434</strain>
    </source>
</reference>
<reference evidence="2" key="1">
    <citation type="journal article" date="2014" name="Int. J. Syst. Evol. Microbiol.">
        <title>Complete genome sequence of Corynebacterium casei LMG S-19264T (=DSM 44701T), isolated from a smear-ripened cheese.</title>
        <authorList>
            <consortium name="US DOE Joint Genome Institute (JGI-PGF)"/>
            <person name="Walter F."/>
            <person name="Albersmeier A."/>
            <person name="Kalinowski J."/>
            <person name="Ruckert C."/>
        </authorList>
    </citation>
    <scope>NUCLEOTIDE SEQUENCE</scope>
    <source>
        <strain evidence="2">JCM 4434</strain>
    </source>
</reference>
<dbReference type="EMBL" id="BMUB01000004">
    <property type="protein sequence ID" value="GGU71184.1"/>
    <property type="molecule type" value="Genomic_DNA"/>
</dbReference>
<evidence type="ECO:0000313" key="3">
    <source>
        <dbReference type="Proteomes" id="UP000610124"/>
    </source>
</evidence>
<dbReference type="AlphaFoldDB" id="A0A8H9HJM2"/>
<dbReference type="GeneID" id="97485473"/>
<gene>
    <name evidence="2" type="ORF">GCM10010502_23540</name>
</gene>
<dbReference type="RefSeq" id="WP_143174682.1">
    <property type="nucleotide sequence ID" value="NZ_BMUB01000004.1"/>
</dbReference>
<proteinExistence type="predicted"/>
<protein>
    <submittedName>
        <fullName evidence="2">Uncharacterized protein</fullName>
    </submittedName>
</protein>
<sequence>MDETLGRHVNARFERLAQRVRDELAAAGLPVVAPGLDDELAVGAAVRISSWNQHFGEDPEVLVSWHTSPRLRSRATADLRRYAAPTPAVVLGDQVHRAMSAAVTAILSAAGFTVRASGNDYAPFDVLVVEGPDFRTPPVWSELAEGPDRTEDEPAK</sequence>
<feature type="region of interest" description="Disordered" evidence="1">
    <location>
        <begin position="136"/>
        <end position="156"/>
    </location>
</feature>
<organism evidence="2 3">
    <name type="scientific">Kitasatospora aureofaciens</name>
    <name type="common">Streptomyces aureofaciens</name>
    <dbReference type="NCBI Taxonomy" id="1894"/>
    <lineage>
        <taxon>Bacteria</taxon>
        <taxon>Bacillati</taxon>
        <taxon>Actinomycetota</taxon>
        <taxon>Actinomycetes</taxon>
        <taxon>Kitasatosporales</taxon>
        <taxon>Streptomycetaceae</taxon>
        <taxon>Kitasatospora</taxon>
    </lineage>
</organism>
<comment type="caution">
    <text evidence="2">The sequence shown here is derived from an EMBL/GenBank/DDBJ whole genome shotgun (WGS) entry which is preliminary data.</text>
</comment>
<evidence type="ECO:0000313" key="2">
    <source>
        <dbReference type="EMBL" id="GGU71184.1"/>
    </source>
</evidence>
<accession>A0A8H9HJM2</accession>
<name>A0A8H9HJM2_KITAU</name>
<dbReference type="Proteomes" id="UP000610124">
    <property type="component" value="Unassembled WGS sequence"/>
</dbReference>
<evidence type="ECO:0000256" key="1">
    <source>
        <dbReference type="SAM" id="MobiDB-lite"/>
    </source>
</evidence>